<evidence type="ECO:0000256" key="5">
    <source>
        <dbReference type="ARBA" id="ARBA00022801"/>
    </source>
</evidence>
<reference evidence="10 11" key="1">
    <citation type="submission" date="2022-06" db="EMBL/GenBank/DDBJ databases">
        <title>Isolation of gut microbiota from human fecal samples.</title>
        <authorList>
            <person name="Pamer E.G."/>
            <person name="Barat B."/>
            <person name="Waligurski E."/>
            <person name="Medina S."/>
            <person name="Paddock L."/>
            <person name="Mostad J."/>
        </authorList>
    </citation>
    <scope>NUCLEOTIDE SEQUENCE [LARGE SCALE GENOMIC DNA]</scope>
    <source>
        <strain evidence="10 11">DFI.6.1</strain>
    </source>
</reference>
<gene>
    <name evidence="7" type="primary">sbcD</name>
    <name evidence="10" type="ORF">NE663_07370</name>
</gene>
<dbReference type="NCBIfam" id="TIGR00619">
    <property type="entry name" value="sbcd"/>
    <property type="match status" value="1"/>
</dbReference>
<dbReference type="PANTHER" id="PTHR30337:SF0">
    <property type="entry name" value="NUCLEASE SBCCD SUBUNIT D"/>
    <property type="match status" value="1"/>
</dbReference>
<dbReference type="CDD" id="cd00840">
    <property type="entry name" value="MPP_Mre11_N"/>
    <property type="match status" value="1"/>
</dbReference>
<comment type="function">
    <text evidence="7">SbcCD cleaves DNA hairpin structures. These structures can inhibit DNA replication and are intermediates in certain DNA recombination reactions. The complex acts as a 3'-&gt;5' double strand exonuclease that can open hairpins. It also has a 5' single-strand endonuclease activity.</text>
</comment>
<dbReference type="Gene3D" id="3.60.21.10">
    <property type="match status" value="1"/>
</dbReference>
<comment type="caution">
    <text evidence="10">The sequence shown here is derived from an EMBL/GenBank/DDBJ whole genome shotgun (WGS) entry which is preliminary data.</text>
</comment>
<dbReference type="Proteomes" id="UP001524435">
    <property type="component" value="Unassembled WGS sequence"/>
</dbReference>
<keyword evidence="5 7" id="KW-0378">Hydrolase</keyword>
<proteinExistence type="inferred from homology"/>
<keyword evidence="6 7" id="KW-0269">Exonuclease</keyword>
<evidence type="ECO:0000256" key="1">
    <source>
        <dbReference type="ARBA" id="ARBA00010555"/>
    </source>
</evidence>
<keyword evidence="4 7" id="KW-0540">Nuclease</keyword>
<evidence type="ECO:0000259" key="8">
    <source>
        <dbReference type="Pfam" id="PF00149"/>
    </source>
</evidence>
<evidence type="ECO:0000256" key="6">
    <source>
        <dbReference type="ARBA" id="ARBA00022839"/>
    </source>
</evidence>
<dbReference type="InterPro" id="IPR026843">
    <property type="entry name" value="SbcD_C"/>
</dbReference>
<keyword evidence="11" id="KW-1185">Reference proteome</keyword>
<dbReference type="RefSeq" id="WP_178200028.1">
    <property type="nucleotide sequence ID" value="NZ_CALVCM010000006.1"/>
</dbReference>
<keyword evidence="7" id="KW-0233">DNA recombination</keyword>
<dbReference type="InterPro" id="IPR029052">
    <property type="entry name" value="Metallo-depent_PP-like"/>
</dbReference>
<comment type="similarity">
    <text evidence="1 7">Belongs to the SbcD family.</text>
</comment>
<comment type="subunit">
    <text evidence="2 7">Heterodimer of SbcC and SbcD.</text>
</comment>
<evidence type="ECO:0000313" key="10">
    <source>
        <dbReference type="EMBL" id="MCQ5122076.1"/>
    </source>
</evidence>
<dbReference type="GO" id="GO:0004527">
    <property type="term" value="F:exonuclease activity"/>
    <property type="evidence" value="ECO:0007669"/>
    <property type="project" value="UniProtKB-KW"/>
</dbReference>
<dbReference type="SUPFAM" id="SSF56300">
    <property type="entry name" value="Metallo-dependent phosphatases"/>
    <property type="match status" value="1"/>
</dbReference>
<feature type="domain" description="Calcineurin-like phosphoesterase" evidence="8">
    <location>
        <begin position="1"/>
        <end position="214"/>
    </location>
</feature>
<evidence type="ECO:0000256" key="2">
    <source>
        <dbReference type="ARBA" id="ARBA00011322"/>
    </source>
</evidence>
<dbReference type="Pfam" id="PF12320">
    <property type="entry name" value="SbcD_C"/>
    <property type="match status" value="1"/>
</dbReference>
<dbReference type="EMBL" id="JANGCH010000009">
    <property type="protein sequence ID" value="MCQ5122076.1"/>
    <property type="molecule type" value="Genomic_DNA"/>
</dbReference>
<protein>
    <recommendedName>
        <fullName evidence="3 7">Nuclease SbcCD subunit D</fullName>
    </recommendedName>
</protein>
<evidence type="ECO:0000256" key="7">
    <source>
        <dbReference type="RuleBase" id="RU363069"/>
    </source>
</evidence>
<dbReference type="InterPro" id="IPR004593">
    <property type="entry name" value="SbcD"/>
</dbReference>
<accession>A0ABT1SLI0</accession>
<dbReference type="InterPro" id="IPR004843">
    <property type="entry name" value="Calcineurin-like_PHP"/>
</dbReference>
<dbReference type="InterPro" id="IPR050535">
    <property type="entry name" value="DNA_Repair-Maintenance_Comp"/>
</dbReference>
<organism evidence="10 11">
    <name type="scientific">Massilicoli timonensis</name>
    <dbReference type="NCBI Taxonomy" id="2015901"/>
    <lineage>
        <taxon>Bacteria</taxon>
        <taxon>Bacillati</taxon>
        <taxon>Bacillota</taxon>
        <taxon>Erysipelotrichia</taxon>
        <taxon>Erysipelotrichales</taxon>
        <taxon>Erysipelotrichaceae</taxon>
        <taxon>Massilicoli</taxon>
    </lineage>
</organism>
<dbReference type="Pfam" id="PF00149">
    <property type="entry name" value="Metallophos"/>
    <property type="match status" value="1"/>
</dbReference>
<evidence type="ECO:0000313" key="11">
    <source>
        <dbReference type="Proteomes" id="UP001524435"/>
    </source>
</evidence>
<dbReference type="InterPro" id="IPR041796">
    <property type="entry name" value="Mre11_N"/>
</dbReference>
<keyword evidence="7" id="KW-0255">Endonuclease</keyword>
<dbReference type="PANTHER" id="PTHR30337">
    <property type="entry name" value="COMPONENT OF ATP-DEPENDENT DSDNA EXONUCLEASE"/>
    <property type="match status" value="1"/>
</dbReference>
<evidence type="ECO:0000256" key="4">
    <source>
        <dbReference type="ARBA" id="ARBA00022722"/>
    </source>
</evidence>
<keyword evidence="7" id="KW-0235">DNA replication</keyword>
<evidence type="ECO:0000256" key="3">
    <source>
        <dbReference type="ARBA" id="ARBA00013365"/>
    </source>
</evidence>
<sequence>MKLMHISDLHLGKRLHACSLLEDQRLILDQIVSTAVKKNIDGLLIAGDIYDKSIPSEEAILLFDAFLKQLSMHRISVYLISGNHDSGRRLAFAASLLQENDIHIASLYDGTITSVEKEDAFGTVVFYLLPFVKPAMLRALDPDVQIDTYEDAFAFLLKQITLPKDKRAVLLAHQFFSGGESCDSERLCIGGSEEISVSLLQGFDYVALGHLHKPQQVGKAAIRYSGSILKYSFSESDHVKSMTIIELKEKGKVQIDTIPFQPLHDVVQLKGTYAEVTSKAFYENKNTDDYLHITLCDETEIVNAMGKLRTIYPNLLKLDYDNQRNQESILRNQSVDRKKSGTELFEELYRMQNHQEMSEVQKQYIRSLMEEIEVES</sequence>
<name>A0ABT1SLI0_9FIRM</name>
<feature type="domain" description="Nuclease SbcCD subunit D C-terminal" evidence="9">
    <location>
        <begin position="263"/>
        <end position="352"/>
    </location>
</feature>
<evidence type="ECO:0000259" key="9">
    <source>
        <dbReference type="Pfam" id="PF12320"/>
    </source>
</evidence>